<organism evidence="2 3">
    <name type="scientific">Batillaria attramentaria</name>
    <dbReference type="NCBI Taxonomy" id="370345"/>
    <lineage>
        <taxon>Eukaryota</taxon>
        <taxon>Metazoa</taxon>
        <taxon>Spiralia</taxon>
        <taxon>Lophotrochozoa</taxon>
        <taxon>Mollusca</taxon>
        <taxon>Gastropoda</taxon>
        <taxon>Caenogastropoda</taxon>
        <taxon>Sorbeoconcha</taxon>
        <taxon>Cerithioidea</taxon>
        <taxon>Batillariidae</taxon>
        <taxon>Batillaria</taxon>
    </lineage>
</organism>
<feature type="region of interest" description="Disordered" evidence="1">
    <location>
        <begin position="1"/>
        <end position="47"/>
    </location>
</feature>
<evidence type="ECO:0008006" key="4">
    <source>
        <dbReference type="Google" id="ProtNLM"/>
    </source>
</evidence>
<feature type="compositionally biased region" description="Basic and acidic residues" evidence="1">
    <location>
        <begin position="18"/>
        <end position="27"/>
    </location>
</feature>
<proteinExistence type="predicted"/>
<gene>
    <name evidence="2" type="ORF">BaRGS_00034670</name>
</gene>
<protein>
    <recommendedName>
        <fullName evidence="4">Gag protein</fullName>
    </recommendedName>
</protein>
<dbReference type="EMBL" id="JACVVK020000448">
    <property type="protein sequence ID" value="KAK7474064.1"/>
    <property type="molecule type" value="Genomic_DNA"/>
</dbReference>
<sequence length="128" mass="14535">MDSENETVEQAGNGAGNRQREELERNRATGPFRRPAPNLPPPKAFDGTAAAWPRWRQRFQHYRTASGLAHCSEQEQVSVFLYTMGDAADDILSTMEIDQCEASLQEILTALNKYYDARKKHCCRTCKI</sequence>
<dbReference type="AlphaFoldDB" id="A0ABD0JGL5"/>
<evidence type="ECO:0000313" key="3">
    <source>
        <dbReference type="Proteomes" id="UP001519460"/>
    </source>
</evidence>
<reference evidence="2 3" key="1">
    <citation type="journal article" date="2023" name="Sci. Data">
        <title>Genome assembly of the Korean intertidal mud-creeper Batillaria attramentaria.</title>
        <authorList>
            <person name="Patra A.K."/>
            <person name="Ho P.T."/>
            <person name="Jun S."/>
            <person name="Lee S.J."/>
            <person name="Kim Y."/>
            <person name="Won Y.J."/>
        </authorList>
    </citation>
    <scope>NUCLEOTIDE SEQUENCE [LARGE SCALE GENOMIC DNA]</scope>
    <source>
        <strain evidence="2">Wonlab-2016</strain>
    </source>
</reference>
<dbReference type="Proteomes" id="UP001519460">
    <property type="component" value="Unassembled WGS sequence"/>
</dbReference>
<keyword evidence="3" id="KW-1185">Reference proteome</keyword>
<evidence type="ECO:0000313" key="2">
    <source>
        <dbReference type="EMBL" id="KAK7474064.1"/>
    </source>
</evidence>
<comment type="caution">
    <text evidence="2">The sequence shown here is derived from an EMBL/GenBank/DDBJ whole genome shotgun (WGS) entry which is preliminary data.</text>
</comment>
<evidence type="ECO:0000256" key="1">
    <source>
        <dbReference type="SAM" id="MobiDB-lite"/>
    </source>
</evidence>
<name>A0ABD0JGL5_9CAEN</name>
<accession>A0ABD0JGL5</accession>